<sequence length="293" mass="34010">MQCKYLPEDQMKKLCERVKEILFEESNVHLVFSPVTVCGDIHGQFWDLKELFNIGGPLPDTSYVFMGDYVDRGYYSLETFTLLLLFKARYPDRITLLRGNHESREITQVYGFFDECQQKYGNPNVWKYCTEVFDLLTLAAVIDNRILCVHAGISPDLKSLDDIRLISRNMEIPHEGGFCDLMWSDPDNSSPGWRLSPRGAGWLFGEKVTKEFMDHNNLSLICRAHQLVQEGYEYMFDKKLVTVWSAPNYCYRCGNVASILSLDQNLEHKWNLFRAVPDDKRTVPDKKPVGYFL</sequence>
<dbReference type="Gene3D" id="3.60.21.10">
    <property type="match status" value="1"/>
</dbReference>
<keyword evidence="3" id="KW-0904">Protein phosphatase</keyword>
<dbReference type="Pfam" id="PF00149">
    <property type="entry name" value="Metallophos"/>
    <property type="match status" value="1"/>
</dbReference>
<dbReference type="PANTHER" id="PTHR45619">
    <property type="entry name" value="SERINE/THREONINE-PROTEIN PHOSPHATASE PP2A-RELATED"/>
    <property type="match status" value="1"/>
</dbReference>
<keyword evidence="4" id="KW-0464">Manganese</keyword>
<organism evidence="7">
    <name type="scientific">Arcella intermedia</name>
    <dbReference type="NCBI Taxonomy" id="1963864"/>
    <lineage>
        <taxon>Eukaryota</taxon>
        <taxon>Amoebozoa</taxon>
        <taxon>Tubulinea</taxon>
        <taxon>Elardia</taxon>
        <taxon>Arcellinida</taxon>
        <taxon>Sphaerothecina</taxon>
        <taxon>Arcellidae</taxon>
        <taxon>Arcella</taxon>
    </lineage>
</organism>
<accession>A0A6B2LBW5</accession>
<dbReference type="PROSITE" id="PS00125">
    <property type="entry name" value="SER_THR_PHOSPHATASE"/>
    <property type="match status" value="1"/>
</dbReference>
<dbReference type="InterPro" id="IPR004843">
    <property type="entry name" value="Calcineurin-like_PHP"/>
</dbReference>
<dbReference type="InterPro" id="IPR047129">
    <property type="entry name" value="PPA2-like"/>
</dbReference>
<reference evidence="7" key="1">
    <citation type="journal article" date="2020" name="J. Eukaryot. Microbiol.">
        <title>De novo Sequencing, Assembly and Annotation of the Transcriptome for the Free-Living Testate Amoeba Arcella intermedia.</title>
        <authorList>
            <person name="Ribeiro G.M."/>
            <person name="Porfirio-Sousa A.L."/>
            <person name="Maurer-Alcala X.X."/>
            <person name="Katz L.A."/>
            <person name="Lahr D.J.G."/>
        </authorList>
    </citation>
    <scope>NUCLEOTIDE SEQUENCE</scope>
</reference>
<dbReference type="InterPro" id="IPR029052">
    <property type="entry name" value="Metallo-depent_PP-like"/>
</dbReference>
<dbReference type="EMBL" id="GIBP01005338">
    <property type="protein sequence ID" value="NDV34307.1"/>
    <property type="molecule type" value="Transcribed_RNA"/>
</dbReference>
<feature type="domain" description="Serine/threonine specific protein phosphatases" evidence="6">
    <location>
        <begin position="97"/>
        <end position="102"/>
    </location>
</feature>
<dbReference type="SUPFAM" id="SSF56300">
    <property type="entry name" value="Metallo-dependent phosphatases"/>
    <property type="match status" value="1"/>
</dbReference>
<comment type="similarity">
    <text evidence="5">Belongs to the PPP phosphatase family.</text>
</comment>
<keyword evidence="1" id="KW-0479">Metal-binding</keyword>
<dbReference type="AlphaFoldDB" id="A0A6B2LBW5"/>
<dbReference type="SMART" id="SM00156">
    <property type="entry name" value="PP2Ac"/>
    <property type="match status" value="1"/>
</dbReference>
<dbReference type="PRINTS" id="PR00114">
    <property type="entry name" value="STPHPHTASE"/>
</dbReference>
<dbReference type="EC" id="3.1.3.16" evidence="5"/>
<evidence type="ECO:0000256" key="3">
    <source>
        <dbReference type="ARBA" id="ARBA00022912"/>
    </source>
</evidence>
<dbReference type="GO" id="GO:0046872">
    <property type="term" value="F:metal ion binding"/>
    <property type="evidence" value="ECO:0007669"/>
    <property type="project" value="UniProtKB-KW"/>
</dbReference>
<evidence type="ECO:0000256" key="2">
    <source>
        <dbReference type="ARBA" id="ARBA00022801"/>
    </source>
</evidence>
<keyword evidence="2 5" id="KW-0378">Hydrolase</keyword>
<evidence type="ECO:0000313" key="7">
    <source>
        <dbReference type="EMBL" id="NDV34307.1"/>
    </source>
</evidence>
<protein>
    <recommendedName>
        <fullName evidence="5">Serine/threonine-protein phosphatase</fullName>
        <ecNumber evidence="5">3.1.3.16</ecNumber>
    </recommendedName>
</protein>
<comment type="catalytic activity">
    <reaction evidence="5">
        <text>O-phospho-L-threonyl-[protein] + H2O = L-threonyl-[protein] + phosphate</text>
        <dbReference type="Rhea" id="RHEA:47004"/>
        <dbReference type="Rhea" id="RHEA-COMP:11060"/>
        <dbReference type="Rhea" id="RHEA-COMP:11605"/>
        <dbReference type="ChEBI" id="CHEBI:15377"/>
        <dbReference type="ChEBI" id="CHEBI:30013"/>
        <dbReference type="ChEBI" id="CHEBI:43474"/>
        <dbReference type="ChEBI" id="CHEBI:61977"/>
        <dbReference type="EC" id="3.1.3.16"/>
    </reaction>
</comment>
<dbReference type="CDD" id="cd07415">
    <property type="entry name" value="MPP_PP2A_PP4_PP6"/>
    <property type="match status" value="1"/>
</dbReference>
<dbReference type="GO" id="GO:0004722">
    <property type="term" value="F:protein serine/threonine phosphatase activity"/>
    <property type="evidence" value="ECO:0007669"/>
    <property type="project" value="UniProtKB-EC"/>
</dbReference>
<dbReference type="FunFam" id="3.60.21.10:FF:000005">
    <property type="entry name" value="Serine/threonine-protein phosphatase"/>
    <property type="match status" value="1"/>
</dbReference>
<evidence type="ECO:0000256" key="1">
    <source>
        <dbReference type="ARBA" id="ARBA00022723"/>
    </source>
</evidence>
<proteinExistence type="inferred from homology"/>
<name>A0A6B2LBW5_9EUKA</name>
<evidence type="ECO:0000259" key="6">
    <source>
        <dbReference type="PROSITE" id="PS00125"/>
    </source>
</evidence>
<evidence type="ECO:0000256" key="4">
    <source>
        <dbReference type="ARBA" id="ARBA00023211"/>
    </source>
</evidence>
<dbReference type="InterPro" id="IPR006186">
    <property type="entry name" value="Ser/Thr-sp_prot-phosphatase"/>
</dbReference>
<evidence type="ECO:0000256" key="5">
    <source>
        <dbReference type="RuleBase" id="RU004273"/>
    </source>
</evidence>